<keyword evidence="6" id="KW-0804">Transcription</keyword>
<dbReference type="EMBL" id="LGAV01000003">
    <property type="protein sequence ID" value="KOS14710.1"/>
    <property type="molecule type" value="Genomic_DNA"/>
</dbReference>
<dbReference type="OrthoDB" id="6017at2759"/>
<dbReference type="VEuPathDB" id="FungiDB:Malapachy_1165"/>
<keyword evidence="5 8" id="KW-0103">Bromodomain</keyword>
<protein>
    <submittedName>
        <fullName evidence="11">Rsc complex member</fullName>
    </submittedName>
</protein>
<dbReference type="PANTHER" id="PTHR16062:SF19">
    <property type="entry name" value="PROTEIN POLYBROMO-1"/>
    <property type="match status" value="1"/>
</dbReference>
<gene>
    <name evidence="11" type="ORF">Malapachy_1165</name>
</gene>
<feature type="compositionally biased region" description="Pro residues" evidence="9">
    <location>
        <begin position="20"/>
        <end position="30"/>
    </location>
</feature>
<feature type="compositionally biased region" description="Low complexity" evidence="9">
    <location>
        <begin position="247"/>
        <end position="261"/>
    </location>
</feature>
<dbReference type="Pfam" id="PF00439">
    <property type="entry name" value="Bromodomain"/>
    <property type="match status" value="2"/>
</dbReference>
<feature type="domain" description="Bromo" evidence="10">
    <location>
        <begin position="292"/>
        <end position="362"/>
    </location>
</feature>
<feature type="region of interest" description="Disordered" evidence="9">
    <location>
        <begin position="1"/>
        <end position="35"/>
    </location>
</feature>
<evidence type="ECO:0000256" key="4">
    <source>
        <dbReference type="ARBA" id="ARBA00023015"/>
    </source>
</evidence>
<proteinExistence type="predicted"/>
<comment type="subcellular location">
    <subcellularLocation>
        <location evidence="1">Nucleus</location>
    </subcellularLocation>
</comment>
<feature type="compositionally biased region" description="Low complexity" evidence="9">
    <location>
        <begin position="410"/>
        <end position="433"/>
    </location>
</feature>
<evidence type="ECO:0000259" key="10">
    <source>
        <dbReference type="PROSITE" id="PS50014"/>
    </source>
</evidence>
<sequence length="651" mass="72363">MGRESRKSLRIVSRPAPEAASPPPPAPTPTPDDISVMGRKWVEQLMAAQDERDGELLCDPFMRLPSKKQYPEYYVVIRRPMTLTEIRNKLKQKHYTTFQDLRQDLELICTNAKRFNMRDSEIWLKARDLHALIKEGASRIYEEWLESASSSTAAPPTSAIETEPATRPHKITLRAPRPSDPTPSSSTPAKRVKVKISTSPETKHSSPAPSHTATPPTTTTTTTTSYVPSVHSAAVGLKPATPPVLRTTDTTSSHESPSTPSEPRRRGAPRGKRLKVMLRWAVQSLMALQDSDKRPYSELFMELPSREEYPDYYQFIREPICFGDMERKLERKEYINPYAWDKDMRLMLSNAKFYNEEGSQVWNDAQALERYLDKTIIPTLLAEGFTLDPNDHRQAAQPSNMPSQAPPTPTHTRSPAPSSPAAAAAKPSGASAPAKPPHPSSSASPQPGTPTAAPARAPSVPQPQPRESPSPSPSPSQPPPPPPPPPKSAPPVSLERVVLDMERKQWPAHPATFATPDVCYEPLPASACAASSSRLHLQMRSYTNQQRTANVRLVLASPATTHVLVVPRGTHTTEWRWHVPPRAPNATDLPAFRVRCNAQSLEGVWDEHVYATTWHVQPGLHRLDVVWTWPDVQSATPHDEHARIYVRVEGI</sequence>
<organism evidence="11 12">
    <name type="scientific">Malassezia pachydermatis</name>
    <dbReference type="NCBI Taxonomy" id="77020"/>
    <lineage>
        <taxon>Eukaryota</taxon>
        <taxon>Fungi</taxon>
        <taxon>Dikarya</taxon>
        <taxon>Basidiomycota</taxon>
        <taxon>Ustilaginomycotina</taxon>
        <taxon>Malasseziomycetes</taxon>
        <taxon>Malasseziales</taxon>
        <taxon>Malasseziaceae</taxon>
        <taxon>Malassezia</taxon>
    </lineage>
</organism>
<dbReference type="GO" id="GO:0006368">
    <property type="term" value="P:transcription elongation by RNA polymerase II"/>
    <property type="evidence" value="ECO:0007669"/>
    <property type="project" value="TreeGrafter"/>
</dbReference>
<evidence type="ECO:0000256" key="5">
    <source>
        <dbReference type="ARBA" id="ARBA00023117"/>
    </source>
</evidence>
<keyword evidence="12" id="KW-1185">Reference proteome</keyword>
<dbReference type="PROSITE" id="PS00633">
    <property type="entry name" value="BROMODOMAIN_1"/>
    <property type="match status" value="1"/>
</dbReference>
<name>A0A0M8MVP0_9BASI</name>
<dbReference type="STRING" id="77020.A0A0M8MVP0"/>
<keyword evidence="2" id="KW-0677">Repeat</keyword>
<dbReference type="Proteomes" id="UP000037751">
    <property type="component" value="Unassembled WGS sequence"/>
</dbReference>
<dbReference type="GO" id="GO:0016586">
    <property type="term" value="C:RSC-type complex"/>
    <property type="evidence" value="ECO:0007669"/>
    <property type="project" value="InterPro"/>
</dbReference>
<dbReference type="InterPro" id="IPR037382">
    <property type="entry name" value="Rsc/polybromo"/>
</dbReference>
<feature type="compositionally biased region" description="Low complexity" evidence="9">
    <location>
        <begin position="440"/>
        <end position="459"/>
    </location>
</feature>
<evidence type="ECO:0000256" key="7">
    <source>
        <dbReference type="ARBA" id="ARBA00023242"/>
    </source>
</evidence>
<dbReference type="AlphaFoldDB" id="A0A0M8MVP0"/>
<evidence type="ECO:0000256" key="8">
    <source>
        <dbReference type="PROSITE-ProRule" id="PRU00035"/>
    </source>
</evidence>
<feature type="region of interest" description="Disordered" evidence="9">
    <location>
        <begin position="147"/>
        <end position="272"/>
    </location>
</feature>
<dbReference type="RefSeq" id="XP_017992342.1">
    <property type="nucleotide sequence ID" value="XM_018135675.1"/>
</dbReference>
<accession>A0A0M8MVP0</accession>
<dbReference type="InterPro" id="IPR036427">
    <property type="entry name" value="Bromodomain-like_sf"/>
</dbReference>
<evidence type="ECO:0000313" key="11">
    <source>
        <dbReference type="EMBL" id="KOS14710.1"/>
    </source>
</evidence>
<feature type="compositionally biased region" description="Low complexity" evidence="9">
    <location>
        <begin position="147"/>
        <end position="165"/>
    </location>
</feature>
<dbReference type="InterPro" id="IPR018359">
    <property type="entry name" value="Bromodomain_CS"/>
</dbReference>
<dbReference type="GO" id="GO:0003682">
    <property type="term" value="F:chromatin binding"/>
    <property type="evidence" value="ECO:0007669"/>
    <property type="project" value="TreeGrafter"/>
</dbReference>
<dbReference type="PANTHER" id="PTHR16062">
    <property type="entry name" value="SWI/SNF-RELATED"/>
    <property type="match status" value="1"/>
</dbReference>
<dbReference type="InterPro" id="IPR001487">
    <property type="entry name" value="Bromodomain"/>
</dbReference>
<dbReference type="GeneID" id="28727550"/>
<evidence type="ECO:0000256" key="1">
    <source>
        <dbReference type="ARBA" id="ARBA00004123"/>
    </source>
</evidence>
<dbReference type="Gene3D" id="1.20.920.10">
    <property type="entry name" value="Bromodomain-like"/>
    <property type="match status" value="2"/>
</dbReference>
<dbReference type="PRINTS" id="PR00503">
    <property type="entry name" value="BROMODOMAIN"/>
</dbReference>
<dbReference type="SUPFAM" id="SSF47370">
    <property type="entry name" value="Bromodomain"/>
    <property type="match status" value="2"/>
</dbReference>
<evidence type="ECO:0000256" key="3">
    <source>
        <dbReference type="ARBA" id="ARBA00022853"/>
    </source>
</evidence>
<evidence type="ECO:0000313" key="12">
    <source>
        <dbReference type="Proteomes" id="UP000037751"/>
    </source>
</evidence>
<feature type="region of interest" description="Disordered" evidence="9">
    <location>
        <begin position="389"/>
        <end position="492"/>
    </location>
</feature>
<dbReference type="SMART" id="SM00297">
    <property type="entry name" value="BROMO"/>
    <property type="match status" value="2"/>
</dbReference>
<feature type="compositionally biased region" description="Pro residues" evidence="9">
    <location>
        <begin position="460"/>
        <end position="489"/>
    </location>
</feature>
<evidence type="ECO:0000256" key="9">
    <source>
        <dbReference type="SAM" id="MobiDB-lite"/>
    </source>
</evidence>
<comment type="caution">
    <text evidence="11">The sequence shown here is derived from an EMBL/GenBank/DDBJ whole genome shotgun (WGS) entry which is preliminary data.</text>
</comment>
<evidence type="ECO:0000256" key="6">
    <source>
        <dbReference type="ARBA" id="ARBA00023163"/>
    </source>
</evidence>
<feature type="compositionally biased region" description="Low complexity" evidence="9">
    <location>
        <begin position="205"/>
        <end position="225"/>
    </location>
</feature>
<dbReference type="PROSITE" id="PS50014">
    <property type="entry name" value="BROMODOMAIN_2"/>
    <property type="match status" value="2"/>
</dbReference>
<reference evidence="11 12" key="1">
    <citation type="submission" date="2015-07" db="EMBL/GenBank/DDBJ databases">
        <title>Draft Genome Sequence of Malassezia furfur CBS1878 and Malassezia pachydermatis CBS1879.</title>
        <authorList>
            <person name="Triana S."/>
            <person name="Ohm R."/>
            <person name="Gonzalez A."/>
            <person name="DeCock H."/>
            <person name="Restrepo S."/>
            <person name="Celis A."/>
        </authorList>
    </citation>
    <scope>NUCLEOTIDE SEQUENCE [LARGE SCALE GENOMIC DNA]</scope>
    <source>
        <strain evidence="11 12">CBS 1879</strain>
    </source>
</reference>
<keyword evidence="4" id="KW-0805">Transcription regulation</keyword>
<dbReference type="CDD" id="cd04369">
    <property type="entry name" value="Bromodomain"/>
    <property type="match status" value="2"/>
</dbReference>
<keyword evidence="7" id="KW-0539">Nucleus</keyword>
<keyword evidence="3" id="KW-0156">Chromatin regulator</keyword>
<feature type="domain" description="Bromo" evidence="10">
    <location>
        <begin position="53"/>
        <end position="123"/>
    </location>
</feature>
<dbReference type="GO" id="GO:0006338">
    <property type="term" value="P:chromatin remodeling"/>
    <property type="evidence" value="ECO:0007669"/>
    <property type="project" value="InterPro"/>
</dbReference>
<evidence type="ECO:0000256" key="2">
    <source>
        <dbReference type="ARBA" id="ARBA00022737"/>
    </source>
</evidence>